<dbReference type="PANTHER" id="PTHR10361">
    <property type="entry name" value="SODIUM-BILE ACID COTRANSPORTER"/>
    <property type="match status" value="1"/>
</dbReference>
<gene>
    <name evidence="6" type="ORF">ACFMB1_01730</name>
</gene>
<comment type="subcellular location">
    <subcellularLocation>
        <location evidence="1">Membrane</location>
        <topology evidence="1">Multi-pass membrane protein</topology>
    </subcellularLocation>
</comment>
<dbReference type="InterPro" id="IPR004710">
    <property type="entry name" value="Bilac:Na_transpt"/>
</dbReference>
<feature type="transmembrane region" description="Helical" evidence="5">
    <location>
        <begin position="50"/>
        <end position="73"/>
    </location>
</feature>
<dbReference type="PANTHER" id="PTHR10361:SF28">
    <property type="entry name" value="P3 PROTEIN-RELATED"/>
    <property type="match status" value="1"/>
</dbReference>
<dbReference type="Proteomes" id="UP001596116">
    <property type="component" value="Unassembled WGS sequence"/>
</dbReference>
<sequence>MDAIALDQLTIALSLSSQLMLAAAIIIMIFAIALGLKPEHFAFLKTDPKLFWGGLAAQLIGLPLMTLALVTIMDPHPSIALGMIVVAACPGGNVSNFMTWSARGDTAYSVSLTAGSSVVAAVWTPAAILFWSELYPPTAQLLDTIDFNRIAFVIQTTVMLAAPLTLGMLGARYFPAAAEKFRKPLALFGAGILAIVIIDGFIQLTAALLPAWSLILIPAALHNASAFALGAGAGRLLGASAPRRRSLTFEVGIQNTGLAIVLILAQLKGLGGAAAIAAVWGVWHFVSGGAMILLYRTIDSQKAHRKRT</sequence>
<dbReference type="EMBL" id="JBHPON010000001">
    <property type="protein sequence ID" value="MFC6034242.1"/>
    <property type="molecule type" value="Genomic_DNA"/>
</dbReference>
<feature type="transmembrane region" description="Helical" evidence="5">
    <location>
        <begin position="249"/>
        <end position="267"/>
    </location>
</feature>
<dbReference type="InterPro" id="IPR038770">
    <property type="entry name" value="Na+/solute_symporter_sf"/>
</dbReference>
<dbReference type="RefSeq" id="WP_379880445.1">
    <property type="nucleotide sequence ID" value="NZ_JBHPON010000001.1"/>
</dbReference>
<keyword evidence="3 5" id="KW-1133">Transmembrane helix</keyword>
<protein>
    <submittedName>
        <fullName evidence="6">Bile acid:sodium symporter family protein</fullName>
    </submittedName>
</protein>
<feature type="transmembrane region" description="Helical" evidence="5">
    <location>
        <begin position="110"/>
        <end position="132"/>
    </location>
</feature>
<evidence type="ECO:0000256" key="2">
    <source>
        <dbReference type="ARBA" id="ARBA00022692"/>
    </source>
</evidence>
<evidence type="ECO:0000313" key="6">
    <source>
        <dbReference type="EMBL" id="MFC6034242.1"/>
    </source>
</evidence>
<evidence type="ECO:0000256" key="4">
    <source>
        <dbReference type="ARBA" id="ARBA00023136"/>
    </source>
</evidence>
<evidence type="ECO:0000256" key="5">
    <source>
        <dbReference type="SAM" id="Phobius"/>
    </source>
</evidence>
<dbReference type="Gene3D" id="1.20.1530.20">
    <property type="match status" value="1"/>
</dbReference>
<feature type="transmembrane region" description="Helical" evidence="5">
    <location>
        <begin position="79"/>
        <end position="98"/>
    </location>
</feature>
<name>A0ABW1KUK6_9PROT</name>
<evidence type="ECO:0000256" key="1">
    <source>
        <dbReference type="ARBA" id="ARBA00004141"/>
    </source>
</evidence>
<proteinExistence type="predicted"/>
<feature type="transmembrane region" description="Helical" evidence="5">
    <location>
        <begin position="152"/>
        <end position="174"/>
    </location>
</feature>
<feature type="transmembrane region" description="Helical" evidence="5">
    <location>
        <begin position="19"/>
        <end position="38"/>
    </location>
</feature>
<evidence type="ECO:0000256" key="3">
    <source>
        <dbReference type="ARBA" id="ARBA00022989"/>
    </source>
</evidence>
<dbReference type="Pfam" id="PF01758">
    <property type="entry name" value="SBF"/>
    <property type="match status" value="1"/>
</dbReference>
<comment type="caution">
    <text evidence="6">The sequence shown here is derived from an EMBL/GenBank/DDBJ whole genome shotgun (WGS) entry which is preliminary data.</text>
</comment>
<keyword evidence="7" id="KW-1185">Reference proteome</keyword>
<evidence type="ECO:0000313" key="7">
    <source>
        <dbReference type="Proteomes" id="UP001596116"/>
    </source>
</evidence>
<feature type="transmembrane region" description="Helical" evidence="5">
    <location>
        <begin position="273"/>
        <end position="295"/>
    </location>
</feature>
<reference evidence="6 7" key="1">
    <citation type="submission" date="2024-09" db="EMBL/GenBank/DDBJ databases">
        <authorList>
            <person name="Zhang Z.-H."/>
        </authorList>
    </citation>
    <scope>NUCLEOTIDE SEQUENCE [LARGE SCALE GENOMIC DNA]</scope>
    <source>
        <strain evidence="6 7">HHTR114</strain>
    </source>
</reference>
<accession>A0ABW1KUK6</accession>
<organism evidence="6 7">
    <name type="scientific">Hyphococcus aureus</name>
    <dbReference type="NCBI Taxonomy" id="2666033"/>
    <lineage>
        <taxon>Bacteria</taxon>
        <taxon>Pseudomonadati</taxon>
        <taxon>Pseudomonadota</taxon>
        <taxon>Alphaproteobacteria</taxon>
        <taxon>Parvularculales</taxon>
        <taxon>Parvularculaceae</taxon>
        <taxon>Hyphococcus</taxon>
    </lineage>
</organism>
<dbReference type="InterPro" id="IPR002657">
    <property type="entry name" value="BilAc:Na_symport/Acr3"/>
</dbReference>
<keyword evidence="2 5" id="KW-0812">Transmembrane</keyword>
<keyword evidence="4 5" id="KW-0472">Membrane</keyword>
<feature type="transmembrane region" description="Helical" evidence="5">
    <location>
        <begin position="215"/>
        <end position="237"/>
    </location>
</feature>
<feature type="transmembrane region" description="Helical" evidence="5">
    <location>
        <begin position="186"/>
        <end position="209"/>
    </location>
</feature>